<name>A0AA45L2L3_9PSEU</name>
<evidence type="ECO:0000259" key="2">
    <source>
        <dbReference type="Pfam" id="PF13453"/>
    </source>
</evidence>
<accession>A0AA45L2L3</accession>
<evidence type="ECO:0000313" key="4">
    <source>
        <dbReference type="Proteomes" id="UP000677152"/>
    </source>
</evidence>
<evidence type="ECO:0000313" key="3">
    <source>
        <dbReference type="EMBL" id="QUF02181.1"/>
    </source>
</evidence>
<protein>
    <submittedName>
        <fullName evidence="3">Zf-TFIIB domain-containing protein</fullName>
    </submittedName>
</protein>
<dbReference type="AlphaFoldDB" id="A0AA45L2L3"/>
<dbReference type="Proteomes" id="UP000677152">
    <property type="component" value="Chromosome"/>
</dbReference>
<dbReference type="EMBL" id="CP073249">
    <property type="protein sequence ID" value="QUF02181.1"/>
    <property type="molecule type" value="Genomic_DNA"/>
</dbReference>
<dbReference type="Pfam" id="PF13453">
    <property type="entry name" value="Zn_ribbon_TFIIB"/>
    <property type="match status" value="1"/>
</dbReference>
<reference evidence="3" key="1">
    <citation type="submission" date="2021-04" db="EMBL/GenBank/DDBJ databases">
        <title>Genomic sequence of Actinosynnema pretiosum subsp. pretiosum ATCC 31280 (C-14919).</title>
        <authorList>
            <person name="Bai L."/>
            <person name="Wang X."/>
            <person name="Xiao Y."/>
        </authorList>
    </citation>
    <scope>NUCLEOTIDE SEQUENCE</scope>
    <source>
        <strain evidence="3">ATCC 31280</strain>
    </source>
</reference>
<proteinExistence type="predicted"/>
<feature type="compositionally biased region" description="Low complexity" evidence="1">
    <location>
        <begin position="84"/>
        <end position="108"/>
    </location>
</feature>
<organism evidence="3 4">
    <name type="scientific">Actinosynnema pretiosum subsp. pretiosum</name>
    <dbReference type="NCBI Taxonomy" id="103721"/>
    <lineage>
        <taxon>Bacteria</taxon>
        <taxon>Bacillati</taxon>
        <taxon>Actinomycetota</taxon>
        <taxon>Actinomycetes</taxon>
        <taxon>Pseudonocardiales</taxon>
        <taxon>Pseudonocardiaceae</taxon>
        <taxon>Actinosynnema</taxon>
    </lineage>
</organism>
<evidence type="ECO:0000256" key="1">
    <source>
        <dbReference type="SAM" id="MobiDB-lite"/>
    </source>
</evidence>
<feature type="domain" description="Transcription factor zinc-finger" evidence="2">
    <location>
        <begin position="2"/>
        <end position="41"/>
    </location>
</feature>
<sequence>MICPKCQDLMKTITRGAVHVDQCENCRGVFLDGGELEQIVAAERAHYGQAATTGAVPVSGGDQGAPPPPYQPAGGDPGATTHFTPGQPAQGQLAQGQSAQGQSAQGQPGTPPPYQPPPGTEQPPAPGYAPGYGHGHPDYGHPPRRRSFLEQLFD</sequence>
<feature type="compositionally biased region" description="Pro residues" evidence="1">
    <location>
        <begin position="109"/>
        <end position="127"/>
    </location>
</feature>
<dbReference type="InterPro" id="IPR027392">
    <property type="entry name" value="TF_Znf"/>
</dbReference>
<gene>
    <name evidence="3" type="ORF">KCV87_22090</name>
</gene>
<feature type="region of interest" description="Disordered" evidence="1">
    <location>
        <begin position="47"/>
        <end position="154"/>
    </location>
</feature>